<dbReference type="FunFam" id="1.20.1280.50:FF:000010">
    <property type="entry name" value="F-box only protein 7"/>
    <property type="match status" value="1"/>
</dbReference>
<dbReference type="GO" id="GO:0019901">
    <property type="term" value="F:protein kinase binding"/>
    <property type="evidence" value="ECO:0007669"/>
    <property type="project" value="InterPro"/>
</dbReference>
<dbReference type="PROSITE" id="PS50181">
    <property type="entry name" value="FBOX"/>
    <property type="match status" value="1"/>
</dbReference>
<dbReference type="PANTHER" id="PTHR15537:SF2">
    <property type="entry name" value="F-BOX ONLY PROTEIN 7"/>
    <property type="match status" value="1"/>
</dbReference>
<evidence type="ECO:0000313" key="3">
    <source>
        <dbReference type="Ensembl" id="ENSDCDP00010056053.1"/>
    </source>
</evidence>
<dbReference type="GeneTree" id="ENSGT00390000006670"/>
<gene>
    <name evidence="3" type="primary">FBXO7</name>
</gene>
<reference evidence="3" key="3">
    <citation type="submission" date="2025-09" db="UniProtKB">
        <authorList>
            <consortium name="Ensembl"/>
        </authorList>
    </citation>
    <scope>IDENTIFICATION</scope>
</reference>
<evidence type="ECO:0000313" key="4">
    <source>
        <dbReference type="Proteomes" id="UP000694580"/>
    </source>
</evidence>
<dbReference type="PANTHER" id="PTHR15537">
    <property type="entry name" value="F-BOX ONLY PROTEIN 7"/>
    <property type="match status" value="1"/>
</dbReference>
<dbReference type="InterPro" id="IPR047118">
    <property type="entry name" value="Fbxo7"/>
</dbReference>
<dbReference type="Ensembl" id="ENSDCDT00010066682.1">
    <property type="protein sequence ID" value="ENSDCDP00010056053.1"/>
    <property type="gene ID" value="ENSDCDG00010032042.1"/>
</dbReference>
<keyword evidence="4" id="KW-1185">Reference proteome</keyword>
<dbReference type="RefSeq" id="XP_028810661.1">
    <property type="nucleotide sequence ID" value="XM_028954828.1"/>
</dbReference>
<feature type="compositionally biased region" description="Polar residues" evidence="1">
    <location>
        <begin position="122"/>
        <end position="133"/>
    </location>
</feature>
<feature type="domain" description="F-box" evidence="2">
    <location>
        <begin position="321"/>
        <end position="367"/>
    </location>
</feature>
<dbReference type="InterPro" id="IPR021625">
    <property type="entry name" value="PI31_Prot_N"/>
</dbReference>
<reference evidence="3" key="2">
    <citation type="submission" date="2025-08" db="UniProtKB">
        <authorList>
            <consortium name="Ensembl"/>
        </authorList>
    </citation>
    <scope>IDENTIFICATION</scope>
</reference>
<dbReference type="GeneID" id="114764862"/>
<name>A0AAY4EEY2_9TELE</name>
<dbReference type="InterPro" id="IPR036047">
    <property type="entry name" value="F-box-like_dom_sf"/>
</dbReference>
<accession>A0AAY4EEY2</accession>
<feature type="region of interest" description="Disordered" evidence="1">
    <location>
        <begin position="476"/>
        <end position="496"/>
    </location>
</feature>
<evidence type="ECO:0000259" key="2">
    <source>
        <dbReference type="PROSITE" id="PS50181"/>
    </source>
</evidence>
<dbReference type="AlphaFoldDB" id="A0AAY4EEY2"/>
<protein>
    <recommendedName>
        <fullName evidence="2">F-box domain-containing protein</fullName>
    </recommendedName>
</protein>
<proteinExistence type="predicted"/>
<dbReference type="Gene3D" id="1.20.1280.50">
    <property type="match status" value="1"/>
</dbReference>
<dbReference type="SUPFAM" id="SSF81383">
    <property type="entry name" value="F-box domain"/>
    <property type="match status" value="1"/>
</dbReference>
<organism evidence="3 4">
    <name type="scientific">Denticeps clupeoides</name>
    <name type="common">denticle herring</name>
    <dbReference type="NCBI Taxonomy" id="299321"/>
    <lineage>
        <taxon>Eukaryota</taxon>
        <taxon>Metazoa</taxon>
        <taxon>Chordata</taxon>
        <taxon>Craniata</taxon>
        <taxon>Vertebrata</taxon>
        <taxon>Euteleostomi</taxon>
        <taxon>Actinopterygii</taxon>
        <taxon>Neopterygii</taxon>
        <taxon>Teleostei</taxon>
        <taxon>Clupei</taxon>
        <taxon>Clupeiformes</taxon>
        <taxon>Denticipitoidei</taxon>
        <taxon>Denticipitidae</taxon>
        <taxon>Denticeps</taxon>
    </lineage>
</organism>
<dbReference type="SMART" id="SM00256">
    <property type="entry name" value="FBOX"/>
    <property type="match status" value="1"/>
</dbReference>
<dbReference type="Pfam" id="PF12937">
    <property type="entry name" value="F-box-like"/>
    <property type="match status" value="1"/>
</dbReference>
<dbReference type="GO" id="GO:1903599">
    <property type="term" value="P:positive regulation of autophagy of mitochondrion"/>
    <property type="evidence" value="ECO:0007669"/>
    <property type="project" value="TreeGrafter"/>
</dbReference>
<sequence length="496" mass="54781">MRLRVRIAQQTSRVELEGEGPTLTDLTVRIKEILLPSHGLSPETEFTLSLNGSERLCDEGQTLASCGIVPGDLICVALPQSCPEPSPSPPAKLQALCRSSMHPESVRHPDTTAAQHPDETGASCSHSSPTEAKSNTEERIGFEEEEEKEAAPGPFVPEPMLCSETEEGKVPHSLQLLHHTGQCRGPTDCLVVALHLLMMETGFVPQGSEGRLAEMPPGWQAAGGVYRFQYAHPLCENSQTVMAAIPMGATLVINASLKMSDTVNNARKLTLKPSSYVTDNWADENITAVYRDLRKLSHIFKDQLVYPLMASARQAMGLPALFGLPVLPPELLLRILRLLDVASLVALSSVSRDLNIATEDPSLWRHLYRRDFRATNSQQAEARDTNWKELYKKRFKQRKEMGRYRAIPHPYMIPPIFPLHPRPYAPILVPIYPPGIIGGEYDERPGIPHGILPSPRYDPIGPLPGHDLDHGVGLPFGRQPLRPGGNRPANIRRGFI</sequence>
<reference evidence="3 4" key="1">
    <citation type="submission" date="2020-06" db="EMBL/GenBank/DDBJ databases">
        <authorList>
            <consortium name="Wellcome Sanger Institute Data Sharing"/>
        </authorList>
    </citation>
    <scope>NUCLEOTIDE SEQUENCE [LARGE SCALE GENOMIC DNA]</scope>
</reference>
<dbReference type="Proteomes" id="UP000694580">
    <property type="component" value="Chromosome 15"/>
</dbReference>
<dbReference type="InterPro" id="IPR001810">
    <property type="entry name" value="F-box_dom"/>
</dbReference>
<evidence type="ECO:0000256" key="1">
    <source>
        <dbReference type="SAM" id="MobiDB-lite"/>
    </source>
</evidence>
<feature type="region of interest" description="Disordered" evidence="1">
    <location>
        <begin position="82"/>
        <end position="155"/>
    </location>
</feature>
<dbReference type="Gene3D" id="3.40.1000.30">
    <property type="match status" value="1"/>
</dbReference>
<dbReference type="Pfam" id="PF11566">
    <property type="entry name" value="PI31_Prot_N"/>
    <property type="match status" value="1"/>
</dbReference>